<sequence>MKQAVFLVTFCIATLFGCKDKSTQKEIQKALTATQIMKKAHEKAGGAFWQKPKSLAMKGHAIFYRDGKVSKHETHNMWRVFESTKEDAHVANGKVRIESFKDSTPVFIVSFDGEHTYDLRGKQGKSDADARWASNFGYGAIRHALDAGYTLKLVEDDMVKTKPAYTIQVTDPNKGETFFGIDKEDFKIVKVAFQTPQGWHHREYSAFFSKEKYSWLQSGRVELFYDGKISNEVFWTDFEVNETLPDSLFVLESN</sequence>
<reference evidence="1 2" key="1">
    <citation type="submission" date="2019-05" db="EMBL/GenBank/DDBJ databases">
        <authorList>
            <person name="Zhang J.-Y."/>
            <person name="Feg X."/>
            <person name="Du Z.-J."/>
        </authorList>
    </citation>
    <scope>NUCLEOTIDE SEQUENCE [LARGE SCALE GENOMIC DNA]</scope>
    <source>
        <strain evidence="1 2">RZ26</strain>
    </source>
</reference>
<dbReference type="PROSITE" id="PS51257">
    <property type="entry name" value="PROKAR_LIPOPROTEIN"/>
    <property type="match status" value="1"/>
</dbReference>
<dbReference type="Proteomes" id="UP000310314">
    <property type="component" value="Unassembled WGS sequence"/>
</dbReference>
<dbReference type="OrthoDB" id="7620498at2"/>
<evidence type="ECO:0000313" key="2">
    <source>
        <dbReference type="Proteomes" id="UP000310314"/>
    </source>
</evidence>
<proteinExistence type="predicted"/>
<dbReference type="EMBL" id="VATY01000001">
    <property type="protein sequence ID" value="TMM58635.1"/>
    <property type="molecule type" value="Genomic_DNA"/>
</dbReference>
<evidence type="ECO:0000313" key="1">
    <source>
        <dbReference type="EMBL" id="TMM58635.1"/>
    </source>
</evidence>
<dbReference type="AlphaFoldDB" id="A0A5S3PUG8"/>
<dbReference type="RefSeq" id="WP_138656567.1">
    <property type="nucleotide sequence ID" value="NZ_VATY01000001.1"/>
</dbReference>
<protein>
    <recommendedName>
        <fullName evidence="3">Outer membrane lipoprotein-sorting protein</fullName>
    </recommendedName>
</protein>
<name>A0A5S3PUG8_9FLAO</name>
<keyword evidence="2" id="KW-1185">Reference proteome</keyword>
<organism evidence="1 2">
    <name type="scientific">Maribacter algarum</name>
    <name type="common">ex Zhang et al. 2020</name>
    <dbReference type="NCBI Taxonomy" id="2578118"/>
    <lineage>
        <taxon>Bacteria</taxon>
        <taxon>Pseudomonadati</taxon>
        <taxon>Bacteroidota</taxon>
        <taxon>Flavobacteriia</taxon>
        <taxon>Flavobacteriales</taxon>
        <taxon>Flavobacteriaceae</taxon>
        <taxon>Maribacter</taxon>
    </lineage>
</organism>
<accession>A0A5S3PUG8</accession>
<comment type="caution">
    <text evidence="1">The sequence shown here is derived from an EMBL/GenBank/DDBJ whole genome shotgun (WGS) entry which is preliminary data.</text>
</comment>
<gene>
    <name evidence="1" type="ORF">FEE95_04170</name>
</gene>
<evidence type="ECO:0008006" key="3">
    <source>
        <dbReference type="Google" id="ProtNLM"/>
    </source>
</evidence>
<dbReference type="Gene3D" id="2.50.20.10">
    <property type="entry name" value="Lipoprotein localisation LolA/LolB/LppX"/>
    <property type="match status" value="1"/>
</dbReference>